<accession>A0A858RPJ2</accession>
<dbReference type="EMBL" id="CP051774">
    <property type="protein sequence ID" value="QJE99386.1"/>
    <property type="molecule type" value="Genomic_DNA"/>
</dbReference>
<reference evidence="2 3" key="1">
    <citation type="submission" date="2020-04" db="EMBL/GenBank/DDBJ databases">
        <title>Luteolibacter sp. G-1-1-1 isolated from soil.</title>
        <authorList>
            <person name="Dahal R.H."/>
        </authorList>
    </citation>
    <scope>NUCLEOTIDE SEQUENCE [LARGE SCALE GENOMIC DNA]</scope>
    <source>
        <strain evidence="2 3">G-1-1-1</strain>
    </source>
</reference>
<keyword evidence="3" id="KW-1185">Reference proteome</keyword>
<evidence type="ECO:0000259" key="1">
    <source>
        <dbReference type="PROSITE" id="PS51662"/>
    </source>
</evidence>
<dbReference type="GO" id="GO:0016158">
    <property type="term" value="F:inositol hexakisphosphate 3-phosphatase activity"/>
    <property type="evidence" value="ECO:0007669"/>
    <property type="project" value="InterPro"/>
</dbReference>
<feature type="domain" description="BPP" evidence="1">
    <location>
        <begin position="12"/>
        <end position="337"/>
    </location>
</feature>
<name>A0A858RPJ2_9BACT</name>
<dbReference type="PROSITE" id="PS51662">
    <property type="entry name" value="BP_PHYTASE"/>
    <property type="match status" value="1"/>
</dbReference>
<dbReference type="Proteomes" id="UP000501812">
    <property type="component" value="Chromosome"/>
</dbReference>
<protein>
    <submittedName>
        <fullName evidence="2">Phytase</fullName>
    </submittedName>
</protein>
<organism evidence="2 3">
    <name type="scientific">Luteolibacter luteus</name>
    <dbReference type="NCBI Taxonomy" id="2728835"/>
    <lineage>
        <taxon>Bacteria</taxon>
        <taxon>Pseudomonadati</taxon>
        <taxon>Verrucomicrobiota</taxon>
        <taxon>Verrucomicrobiia</taxon>
        <taxon>Verrucomicrobiales</taxon>
        <taxon>Verrucomicrobiaceae</taxon>
        <taxon>Luteolibacter</taxon>
    </lineage>
</organism>
<gene>
    <name evidence="2" type="ORF">HHL09_25385</name>
</gene>
<dbReference type="SUPFAM" id="SSF50956">
    <property type="entry name" value="Thermostable phytase (3-phytase)"/>
    <property type="match status" value="1"/>
</dbReference>
<sequence>MLVPGLPPLHGEEAAASGTAVIRPKVITEPVPHDSDDPAIWINPADPLKSLVLGTDKNTDGGLFAFGLDGKIVKRVGGLKRPNNVDVLSGFQLGGKQVDIAVLTEREMQRLRVFLLPDLTPLDRGDLVVFDGDAERAPMGIALYQRPRDHASFAIVGGKSGPKDGYLWQYRLKDDGQGQVKMSLARKFGSFTGEKEIESIAVDSAAGSVFYSDETYGVREYAADPDAPDAAVERSVTGRDGFTKDREGISIYPTGNRSGYLLVSDQAANSFRIFRREIGDGSHAFLKSVQVVATDSDGSDVTAVPLGPDFPKGLFVAMSADRTYHFYSWEDIAGAGLSLSPDNGP</sequence>
<dbReference type="AlphaFoldDB" id="A0A858RPJ2"/>
<evidence type="ECO:0000313" key="3">
    <source>
        <dbReference type="Proteomes" id="UP000501812"/>
    </source>
</evidence>
<proteinExistence type="predicted"/>
<dbReference type="KEGG" id="luo:HHL09_25385"/>
<dbReference type="Pfam" id="PF02333">
    <property type="entry name" value="Phytase"/>
    <property type="match status" value="1"/>
</dbReference>
<evidence type="ECO:0000313" key="2">
    <source>
        <dbReference type="EMBL" id="QJE99386.1"/>
    </source>
</evidence>
<dbReference type="InterPro" id="IPR003431">
    <property type="entry name" value="B-propeller_Phytase"/>
</dbReference>
<dbReference type="InterPro" id="IPR011042">
    <property type="entry name" value="6-blade_b-propeller_TolB-like"/>
</dbReference>
<dbReference type="Gene3D" id="2.120.10.30">
    <property type="entry name" value="TolB, C-terminal domain"/>
    <property type="match status" value="1"/>
</dbReference>